<sequence length="1537" mass="168966">MTELDPMRFKEDLGATLARYITTAAAVSAARAPRLSRAVAEACARAALVRGPFVESLPDFEKGGSIEELVADGALHGAWSALSESAEGRSLWHRPLHLHQAAAIGREENYLVATGTGSGKTESFLFPLIDDLLRRGELERPGVRAILVYPLNALANDQMHRIARLLFRDLGDPGITLGRFTGQVRSNATRADEEAHLIATPTFQADFPDARHAPRNWLLARGEMLEKPPHILVTNYAMLEHILLLPRNRALLAGADLRWLVLDEVHTYSGAQAIEVAFLLRKLKARLGIPQGQIRCVGTSASLDPARREELARFAEDLFGEPFPSGDGAVITAERKLHPALCDDAELVVLAASDWVEAGRVLSSLREQGCLAPDNADYLTEDWNEAVREAGLEALTLDASQPFGEGLIERLARIKQVRDVASALKERALPFADLAARVFPSDSAETAQTALKALISLGVLARPSTPGAFPLLPARFHLAASGVEGVALKLSASDPENWSGFQLSRNGTHIDGAPAYPLLVCRNCGEPYIEGWDDGTMLHPRPEISPNSRRRVLRLIRAGEAATELDADGIDDESEDEPSFEFFADTGELADGPGEGVLSLDEAPMRDDPEERRSYVQRCLSCGATGGRFAEPVTSIHPGDDALASVTAQTLLEALPAPQGRSAEAPMRGRNLLVFADNRQDAAFFAPFFERTSRDQALRATMVQAVRREADEALDLMGLRDGAWTSLRRNGFKLYDRRNPEPLSSSAAKDRLMAMIAAELCGGPLRLSLESLGLITVHYDGSERISQRLSGKVPPEHRGIIPALVRFLLDLIRQSRAINSLENIDLTDESIWGEGLASSDISWSLTRTHQSRRLRTLLSEPGRLNRPLWVLVNRLEIPEKQARDILSAFWDEATRPLHRLLVPGGHGHVLNLAAMRFTAAAEGDLRRCESCGALSQIDLGGVCTAWRCTGRTVPVSPEERQEMRRRNHYLARYEGQPLSGIAREHTAAISTTERAEIEERFRLGEINLLSCTTTMEMGVDLGELEAVFCRNVPPGIANYQQRAGRAGRRAQAAPIALMMARSGRYDQAQFNDLRGYLEALPPAPYLTLDNPSFFRRHQVSCLLAGWLDRRLLGHERTGAPRLRDVLGERLDETAEAEVLADLATWLTSSEGIAAREIAEAMTATLGAKLGHVGLRGGELTEHARAEITRWIRATCARWREMNDAYEKARSALDDPDASERERSRSTRRMTARLGDMKRYLDRFLVESLSRAAVIPTYSFPVHSIHLEIVTERGAHTASDDRALQLDRDAAMAIAEYAPGAEVVAGGRIWTSAGIARRATFGVGDAWMERGFCRVCPACQHAEIHHDRDDFGENCPQCGSRASGPRRAFVEPVGFLTSYADRQGRDPGATRLRVRPVDEARLLTRARPEDFQASDLARVTHFFAPAVAPEGSQPGRMLVLNRGPMGAGYLWCPVCEHAQPAPQEAIGGAEIRAVHENPRTGDRCRVESLRWPVDLAYLRDRPSRHPDRPASSRLFRPPHGQRTQGRPGGLPSNIGRSA</sequence>
<evidence type="ECO:0000256" key="2">
    <source>
        <dbReference type="ARBA" id="ARBA00022840"/>
    </source>
</evidence>
<dbReference type="RefSeq" id="WP_092501240.1">
    <property type="nucleotide sequence ID" value="NZ_FNFV01000009.1"/>
</dbReference>
<dbReference type="GO" id="GO:0043138">
    <property type="term" value="F:3'-5' DNA helicase activity"/>
    <property type="evidence" value="ECO:0007669"/>
    <property type="project" value="TreeGrafter"/>
</dbReference>
<evidence type="ECO:0000259" key="5">
    <source>
        <dbReference type="PROSITE" id="PS51194"/>
    </source>
</evidence>
<feature type="compositionally biased region" description="Basic and acidic residues" evidence="3">
    <location>
        <begin position="1208"/>
        <end position="1224"/>
    </location>
</feature>
<evidence type="ECO:0000313" key="7">
    <source>
        <dbReference type="Proteomes" id="UP000199328"/>
    </source>
</evidence>
<evidence type="ECO:0000313" key="6">
    <source>
        <dbReference type="EMBL" id="SDL05536.1"/>
    </source>
</evidence>
<dbReference type="InterPro" id="IPR011545">
    <property type="entry name" value="DEAD/DEAH_box_helicase_dom"/>
</dbReference>
<reference evidence="7" key="1">
    <citation type="submission" date="2016-10" db="EMBL/GenBank/DDBJ databases">
        <authorList>
            <person name="Varghese N."/>
            <person name="Submissions S."/>
        </authorList>
    </citation>
    <scope>NUCLEOTIDE SEQUENCE [LARGE SCALE GENOMIC DNA]</scope>
    <source>
        <strain evidence="7">CGMCC 1.10789</strain>
    </source>
</reference>
<dbReference type="Pfam" id="PF00270">
    <property type="entry name" value="DEAD"/>
    <property type="match status" value="1"/>
</dbReference>
<dbReference type="GO" id="GO:0003676">
    <property type="term" value="F:nucleic acid binding"/>
    <property type="evidence" value="ECO:0007669"/>
    <property type="project" value="InterPro"/>
</dbReference>
<proteinExistence type="predicted"/>
<dbReference type="STRING" id="990712.SAMN05216257_10959"/>
<protein>
    <submittedName>
        <fullName evidence="6">Helicase conserved C-terminal domain-containing protein</fullName>
    </submittedName>
</protein>
<dbReference type="Proteomes" id="UP000199328">
    <property type="component" value="Unassembled WGS sequence"/>
</dbReference>
<dbReference type="SMART" id="SM00490">
    <property type="entry name" value="HELICc"/>
    <property type="match status" value="1"/>
</dbReference>
<feature type="region of interest" description="Disordered" evidence="3">
    <location>
        <begin position="1208"/>
        <end position="1228"/>
    </location>
</feature>
<dbReference type="PANTHER" id="PTHR47957:SF3">
    <property type="entry name" value="ATP-DEPENDENT HELICASE HRQ1"/>
    <property type="match status" value="1"/>
</dbReference>
<dbReference type="EMBL" id="FNFV01000009">
    <property type="protein sequence ID" value="SDL05536.1"/>
    <property type="molecule type" value="Genomic_DNA"/>
</dbReference>
<dbReference type="Gene3D" id="3.40.50.300">
    <property type="entry name" value="P-loop containing nucleotide triphosphate hydrolases"/>
    <property type="match status" value="2"/>
</dbReference>
<name>A0A1G9GXZ4_9RHOB</name>
<gene>
    <name evidence="6" type="ORF">SAMN05216257_10959</name>
</gene>
<keyword evidence="2" id="KW-0067">ATP-binding</keyword>
<dbReference type="PANTHER" id="PTHR47957">
    <property type="entry name" value="ATP-DEPENDENT HELICASE HRQ1"/>
    <property type="match status" value="1"/>
</dbReference>
<evidence type="ECO:0000259" key="4">
    <source>
        <dbReference type="PROSITE" id="PS51192"/>
    </source>
</evidence>
<keyword evidence="7" id="KW-1185">Reference proteome</keyword>
<dbReference type="Pfam" id="PF00271">
    <property type="entry name" value="Helicase_C"/>
    <property type="match status" value="1"/>
</dbReference>
<keyword evidence="6" id="KW-0347">Helicase</keyword>
<dbReference type="GO" id="GO:0036297">
    <property type="term" value="P:interstrand cross-link repair"/>
    <property type="evidence" value="ECO:0007669"/>
    <property type="project" value="TreeGrafter"/>
</dbReference>
<feature type="region of interest" description="Disordered" evidence="3">
    <location>
        <begin position="1499"/>
        <end position="1537"/>
    </location>
</feature>
<feature type="domain" description="Helicase C-terminal" evidence="5">
    <location>
        <begin position="938"/>
        <end position="1088"/>
    </location>
</feature>
<keyword evidence="1" id="KW-0547">Nucleotide-binding</keyword>
<dbReference type="InterPro" id="IPR001650">
    <property type="entry name" value="Helicase_C-like"/>
</dbReference>
<dbReference type="PROSITE" id="PS51194">
    <property type="entry name" value="HELICASE_CTER"/>
    <property type="match status" value="1"/>
</dbReference>
<dbReference type="OrthoDB" id="9815222at2"/>
<dbReference type="SUPFAM" id="SSF52540">
    <property type="entry name" value="P-loop containing nucleoside triphosphate hydrolases"/>
    <property type="match status" value="1"/>
</dbReference>
<dbReference type="InterPro" id="IPR027417">
    <property type="entry name" value="P-loop_NTPase"/>
</dbReference>
<dbReference type="GO" id="GO:0005524">
    <property type="term" value="F:ATP binding"/>
    <property type="evidence" value="ECO:0007669"/>
    <property type="project" value="UniProtKB-KW"/>
</dbReference>
<accession>A0A1G9GXZ4</accession>
<evidence type="ECO:0000256" key="3">
    <source>
        <dbReference type="SAM" id="MobiDB-lite"/>
    </source>
</evidence>
<dbReference type="GO" id="GO:0006289">
    <property type="term" value="P:nucleotide-excision repair"/>
    <property type="evidence" value="ECO:0007669"/>
    <property type="project" value="TreeGrafter"/>
</dbReference>
<evidence type="ECO:0000256" key="1">
    <source>
        <dbReference type="ARBA" id="ARBA00022741"/>
    </source>
</evidence>
<feature type="compositionally biased region" description="Basic and acidic residues" evidence="3">
    <location>
        <begin position="1499"/>
        <end position="1509"/>
    </location>
</feature>
<organism evidence="6 7">
    <name type="scientific">Meinhardsimonia xiamenensis</name>
    <dbReference type="NCBI Taxonomy" id="990712"/>
    <lineage>
        <taxon>Bacteria</taxon>
        <taxon>Pseudomonadati</taxon>
        <taxon>Pseudomonadota</taxon>
        <taxon>Alphaproteobacteria</taxon>
        <taxon>Rhodobacterales</taxon>
        <taxon>Paracoccaceae</taxon>
        <taxon>Meinhardsimonia</taxon>
    </lineage>
</organism>
<dbReference type="PROSITE" id="PS51192">
    <property type="entry name" value="HELICASE_ATP_BIND_1"/>
    <property type="match status" value="1"/>
</dbReference>
<dbReference type="SMART" id="SM00487">
    <property type="entry name" value="DEXDc"/>
    <property type="match status" value="1"/>
</dbReference>
<dbReference type="InterPro" id="IPR014001">
    <property type="entry name" value="Helicase_ATP-bd"/>
</dbReference>
<keyword evidence="6" id="KW-0378">Hydrolase</keyword>
<feature type="domain" description="Helicase ATP-binding" evidence="4">
    <location>
        <begin position="101"/>
        <end position="321"/>
    </location>
</feature>